<feature type="domain" description="Major facilitator superfamily (MFS) profile" evidence="3">
    <location>
        <begin position="15"/>
        <end position="411"/>
    </location>
</feature>
<feature type="transmembrane region" description="Helical" evidence="2">
    <location>
        <begin position="263"/>
        <end position="283"/>
    </location>
</feature>
<organism evidence="4 5">
    <name type="scientific">Sinanodonta woodiana</name>
    <name type="common">Chinese pond mussel</name>
    <name type="synonym">Anodonta woodiana</name>
    <dbReference type="NCBI Taxonomy" id="1069815"/>
    <lineage>
        <taxon>Eukaryota</taxon>
        <taxon>Metazoa</taxon>
        <taxon>Spiralia</taxon>
        <taxon>Lophotrochozoa</taxon>
        <taxon>Mollusca</taxon>
        <taxon>Bivalvia</taxon>
        <taxon>Autobranchia</taxon>
        <taxon>Heteroconchia</taxon>
        <taxon>Palaeoheterodonta</taxon>
        <taxon>Unionida</taxon>
        <taxon>Unionoidea</taxon>
        <taxon>Unionidae</taxon>
        <taxon>Unioninae</taxon>
        <taxon>Sinanodonta</taxon>
    </lineage>
</organism>
<evidence type="ECO:0000313" key="5">
    <source>
        <dbReference type="Proteomes" id="UP001634394"/>
    </source>
</evidence>
<evidence type="ECO:0000259" key="3">
    <source>
        <dbReference type="PROSITE" id="PS50850"/>
    </source>
</evidence>
<feature type="transmembrane region" description="Helical" evidence="2">
    <location>
        <begin position="165"/>
        <end position="188"/>
    </location>
</feature>
<accession>A0ABD3UF28</accession>
<name>A0ABD3UF28_SINWO</name>
<feature type="transmembrane region" description="Helical" evidence="2">
    <location>
        <begin position="138"/>
        <end position="159"/>
    </location>
</feature>
<dbReference type="PANTHER" id="PTHR11360:SF284">
    <property type="entry name" value="EG:103B4.3 PROTEIN-RELATED"/>
    <property type="match status" value="1"/>
</dbReference>
<feature type="transmembrane region" description="Helical" evidence="2">
    <location>
        <begin position="359"/>
        <end position="379"/>
    </location>
</feature>
<gene>
    <name evidence="4" type="ORF">ACJMK2_018997</name>
</gene>
<feature type="transmembrane region" description="Helical" evidence="2">
    <location>
        <begin position="52"/>
        <end position="73"/>
    </location>
</feature>
<keyword evidence="2" id="KW-0472">Membrane</keyword>
<sequence>MRAGKDIDGGWAYIVLFATYAGFFVVCMCSYSGGIVYVALLEKFREDEARTAMVGALNTGIFCLLGPVTSMLSNRFSCRACLLAGGILCTAAYLISAFSTSLDMVIFSYGALGGIGGALVATTLFIVLGYYFEAKRKFICSGLIVMCGIGMIVSTPLSLHVLEEYGMTGMFIIFSGMSAHLCVFAVICKPSSLEKAFKKERQRQGAVSDKSRKFNIHQYIQVDVFKNYSFILYLASNVSWNFTLSVCLTHLPHYIMTRGATDSQVSFMMTVFTVSHLIGRILAAMTVGRGGIDGMLLHTGSLGISGIVAMTFPLYAEFQVGEYMFCILVGLYTGVATTITTAITLTIVGVNNLSMGQGLIGFSSGIGYLAGPPISGMMLAQSGSYSSSFILSGVVILFGSFLAMMSAVKQRVQTDDVEIKSSLSKHSIANNCAEFDTGPIEDELESEPLRVLHGDILNADEDKHSTGVI</sequence>
<reference evidence="4 5" key="1">
    <citation type="submission" date="2024-11" db="EMBL/GenBank/DDBJ databases">
        <title>Chromosome-level genome assembly of the freshwater bivalve Anodonta woodiana.</title>
        <authorList>
            <person name="Chen X."/>
        </authorList>
    </citation>
    <scope>NUCLEOTIDE SEQUENCE [LARGE SCALE GENOMIC DNA]</scope>
    <source>
        <strain evidence="4">MN2024</strain>
        <tissue evidence="4">Gills</tissue>
    </source>
</reference>
<feature type="transmembrane region" description="Helical" evidence="2">
    <location>
        <begin position="385"/>
        <end position="404"/>
    </location>
</feature>
<comment type="caution">
    <text evidence="4">The sequence shown here is derived from an EMBL/GenBank/DDBJ whole genome shotgun (WGS) entry which is preliminary data.</text>
</comment>
<comment type="subcellular location">
    <subcellularLocation>
        <location evidence="1">Membrane</location>
        <topology evidence="1">Multi-pass membrane protein</topology>
    </subcellularLocation>
</comment>
<dbReference type="AlphaFoldDB" id="A0ABD3UF28"/>
<dbReference type="PANTHER" id="PTHR11360">
    <property type="entry name" value="MONOCARBOXYLATE TRANSPORTER"/>
    <property type="match status" value="1"/>
</dbReference>
<feature type="transmembrane region" description="Helical" evidence="2">
    <location>
        <begin position="230"/>
        <end position="251"/>
    </location>
</feature>
<evidence type="ECO:0000313" key="4">
    <source>
        <dbReference type="EMBL" id="KAL3848119.1"/>
    </source>
</evidence>
<dbReference type="InterPro" id="IPR020846">
    <property type="entry name" value="MFS_dom"/>
</dbReference>
<dbReference type="EMBL" id="JBJQND010000016">
    <property type="protein sequence ID" value="KAL3848119.1"/>
    <property type="molecule type" value="Genomic_DNA"/>
</dbReference>
<feature type="transmembrane region" description="Helical" evidence="2">
    <location>
        <begin position="12"/>
        <end position="40"/>
    </location>
</feature>
<keyword evidence="2" id="KW-0812">Transmembrane</keyword>
<dbReference type="Proteomes" id="UP001634394">
    <property type="component" value="Unassembled WGS sequence"/>
</dbReference>
<protein>
    <recommendedName>
        <fullName evidence="3">Major facilitator superfamily (MFS) profile domain-containing protein</fullName>
    </recommendedName>
</protein>
<evidence type="ECO:0000256" key="2">
    <source>
        <dbReference type="SAM" id="Phobius"/>
    </source>
</evidence>
<proteinExistence type="predicted"/>
<evidence type="ECO:0000256" key="1">
    <source>
        <dbReference type="ARBA" id="ARBA00004141"/>
    </source>
</evidence>
<keyword evidence="2" id="KW-1133">Transmembrane helix</keyword>
<dbReference type="PROSITE" id="PS50850">
    <property type="entry name" value="MFS"/>
    <property type="match status" value="1"/>
</dbReference>
<dbReference type="Gene3D" id="1.20.1250.20">
    <property type="entry name" value="MFS general substrate transporter like domains"/>
    <property type="match status" value="1"/>
</dbReference>
<dbReference type="Pfam" id="PF07690">
    <property type="entry name" value="MFS_1"/>
    <property type="match status" value="1"/>
</dbReference>
<feature type="transmembrane region" description="Helical" evidence="2">
    <location>
        <begin position="295"/>
        <end position="316"/>
    </location>
</feature>
<keyword evidence="5" id="KW-1185">Reference proteome</keyword>
<feature type="transmembrane region" description="Helical" evidence="2">
    <location>
        <begin position="80"/>
        <end position="100"/>
    </location>
</feature>
<dbReference type="InterPro" id="IPR036259">
    <property type="entry name" value="MFS_trans_sf"/>
</dbReference>
<dbReference type="SUPFAM" id="SSF103473">
    <property type="entry name" value="MFS general substrate transporter"/>
    <property type="match status" value="1"/>
</dbReference>
<feature type="transmembrane region" description="Helical" evidence="2">
    <location>
        <begin position="322"/>
        <end position="347"/>
    </location>
</feature>
<dbReference type="InterPro" id="IPR011701">
    <property type="entry name" value="MFS"/>
</dbReference>
<dbReference type="GO" id="GO:0016020">
    <property type="term" value="C:membrane"/>
    <property type="evidence" value="ECO:0007669"/>
    <property type="project" value="UniProtKB-SubCell"/>
</dbReference>
<dbReference type="InterPro" id="IPR050327">
    <property type="entry name" value="Proton-linked_MCT"/>
</dbReference>
<feature type="transmembrane region" description="Helical" evidence="2">
    <location>
        <begin position="106"/>
        <end position="131"/>
    </location>
</feature>